<organism evidence="10 11">
    <name type="scientific">Prosthecobacter fluviatilis</name>
    <dbReference type="NCBI Taxonomy" id="445931"/>
    <lineage>
        <taxon>Bacteria</taxon>
        <taxon>Pseudomonadati</taxon>
        <taxon>Verrucomicrobiota</taxon>
        <taxon>Verrucomicrobiia</taxon>
        <taxon>Verrucomicrobiales</taxon>
        <taxon>Verrucomicrobiaceae</taxon>
        <taxon>Prosthecobacter</taxon>
    </lineage>
</organism>
<reference evidence="11" key="1">
    <citation type="journal article" date="2019" name="Int. J. Syst. Evol. Microbiol.">
        <title>The Global Catalogue of Microorganisms (GCM) 10K type strain sequencing project: providing services to taxonomists for standard genome sequencing and annotation.</title>
        <authorList>
            <consortium name="The Broad Institute Genomics Platform"/>
            <consortium name="The Broad Institute Genome Sequencing Center for Infectious Disease"/>
            <person name="Wu L."/>
            <person name="Ma J."/>
        </authorList>
    </citation>
    <scope>NUCLEOTIDE SEQUENCE [LARGE SCALE GENOMIC DNA]</scope>
    <source>
        <strain evidence="11">CGMCC 4.1469</strain>
    </source>
</reference>
<comment type="caution">
    <text evidence="10">The sequence shown here is derived from an EMBL/GenBank/DDBJ whole genome shotgun (WGS) entry which is preliminary data.</text>
</comment>
<dbReference type="Gene3D" id="3.30.1380.10">
    <property type="match status" value="1"/>
</dbReference>
<proteinExistence type="inferred from homology"/>
<sequence length="835" mass="92690">MKILFVFFLAVSGIQAQSLVEIGGKDDGLVIDLRYTTADNFFKTAFYPAHARALLRPETAKKLARVQAELKPQGLALKIWDAYRPLSVQRAMWKTLPDARFVADPAKGGRHNRGAAVDVTLVDARGMELQMPTAHDDFSEKAGAHFKLVPPEIFKNREKLQQVMTRHGFAVFESEWWHFDDADWERYEALDVPIAPAEAFLRQKHLLLDSRVVKEARNATLVLGTPQKHPANPLFQADKPWENSLNNLYPNVVWDEDKQIFKMWYKCVLADKEVIAQMDQPSTVHEVGWYLLYATSKDGVHWDKPELGIHKFAGSSANNIVARDCPNVGVFKDLHDADPARRYKMVSDVGLGKPQVRFSADGIHWSPALAAHGFGAQNGDTHNNAFWDERTGKYLWFTKLYLGERLVSRFQSADFLHWQNDGLVLRSGIAEGRASQTYCMPVFRYGSIYLGYVMMYHVGDGRSVDCELSWSPDGLQWQRVAPGTPFIPRGAQGGYDSECIYAMAGPPILKDGRLMIFYGGDDFPHTGWKRHCLPCLATLRPDGFAGYAPLEQAKPAQIVTRLLRRTSEPVCITADVAAGGSLRVLALDEQGQAIAEAERITTSVTDAPLRWQPADWQASAFRLRMDLDHATVYAFQAGELLDQELPKPSSPLKAANRKMPPPAARTLSFDATAEGWKGVDRLEHHAAGGAKGGYIQVSRSGRALPIALSPATAKESPLAGDWSQLFGGKGAEISCHVRSSEKGGRVMIELFARDVAQWQYETQTTFAPEWSRAAAALRYDWDDAEALAAGWKRAANGFSWSETIQCIGKVVVVPSAAGALESFDLDELTISGSDR</sequence>
<keyword evidence="11" id="KW-1185">Reference proteome</keyword>
<accession>A0ABW0KTU6</accession>
<keyword evidence="5 9" id="KW-0862">Zinc</keyword>
<evidence type="ECO:0000313" key="10">
    <source>
        <dbReference type="EMBL" id="MFC5456670.1"/>
    </source>
</evidence>
<feature type="binding site" evidence="9">
    <location>
        <position position="111"/>
    </location>
    <ligand>
        <name>Zn(2+)</name>
        <dbReference type="ChEBI" id="CHEBI:29105"/>
        <note>catalytic</note>
    </ligand>
</feature>
<dbReference type="PANTHER" id="PTHR43126:SF1">
    <property type="entry name" value="D-ALANYL-D-ALANINE DIPEPTIDASE"/>
    <property type="match status" value="1"/>
</dbReference>
<comment type="function">
    <text evidence="9">Catalyzes hydrolysis of the D-alanyl-D-alanine dipeptide.</text>
</comment>
<dbReference type="HAMAP" id="MF_01924">
    <property type="entry name" value="A_A_dipeptidase"/>
    <property type="match status" value="1"/>
</dbReference>
<feature type="binding site" evidence="9">
    <location>
        <position position="118"/>
    </location>
    <ligand>
        <name>Zn(2+)</name>
        <dbReference type="ChEBI" id="CHEBI:29105"/>
        <note>catalytic</note>
    </ligand>
</feature>
<keyword evidence="2 9" id="KW-0645">Protease</keyword>
<evidence type="ECO:0000256" key="1">
    <source>
        <dbReference type="ARBA" id="ARBA00001362"/>
    </source>
</evidence>
<dbReference type="InterPro" id="IPR023296">
    <property type="entry name" value="Glyco_hydro_beta-prop_sf"/>
</dbReference>
<dbReference type="EMBL" id="JBHSMQ010000006">
    <property type="protein sequence ID" value="MFC5456670.1"/>
    <property type="molecule type" value="Genomic_DNA"/>
</dbReference>
<evidence type="ECO:0000256" key="7">
    <source>
        <dbReference type="ARBA" id="ARBA00023049"/>
    </source>
</evidence>
<dbReference type="Gene3D" id="2.115.10.20">
    <property type="entry name" value="Glycosyl hydrolase domain, family 43"/>
    <property type="match status" value="2"/>
</dbReference>
<keyword evidence="8" id="KW-0961">Cell wall biogenesis/degradation</keyword>
<comment type="cofactor">
    <cofactor evidence="9">
        <name>Zn(2+)</name>
        <dbReference type="ChEBI" id="CHEBI:29105"/>
    </cofactor>
    <text evidence="9">Binds 1 zinc ion per subunit.</text>
</comment>
<dbReference type="Proteomes" id="UP001596052">
    <property type="component" value="Unassembled WGS sequence"/>
</dbReference>
<dbReference type="PANTHER" id="PTHR43126">
    <property type="entry name" value="D-ALANYL-D-ALANINE DIPEPTIDASE"/>
    <property type="match status" value="1"/>
</dbReference>
<evidence type="ECO:0000256" key="5">
    <source>
        <dbReference type="ARBA" id="ARBA00022833"/>
    </source>
</evidence>
<keyword evidence="6 9" id="KW-0224">Dipeptidase</keyword>
<name>A0ABW0KTU6_9BACT</name>
<protein>
    <recommendedName>
        <fullName evidence="9">D-alanyl-D-alanine dipeptidase</fullName>
        <shortName evidence="9">D-Ala-D-Ala dipeptidase</shortName>
        <ecNumber evidence="9">3.4.13.22</ecNumber>
    </recommendedName>
</protein>
<evidence type="ECO:0000256" key="2">
    <source>
        <dbReference type="ARBA" id="ARBA00022670"/>
    </source>
</evidence>
<dbReference type="Pfam" id="PF01427">
    <property type="entry name" value="Peptidase_M15"/>
    <property type="match status" value="1"/>
</dbReference>
<evidence type="ECO:0000313" key="11">
    <source>
        <dbReference type="Proteomes" id="UP001596052"/>
    </source>
</evidence>
<feature type="active site" description="Proton donor/acceptor" evidence="9">
    <location>
        <position position="175"/>
    </location>
</feature>
<evidence type="ECO:0000256" key="9">
    <source>
        <dbReference type="HAMAP-Rule" id="MF_01924"/>
    </source>
</evidence>
<evidence type="ECO:0000256" key="8">
    <source>
        <dbReference type="ARBA" id="ARBA00023316"/>
    </source>
</evidence>
<keyword evidence="7 9" id="KW-0482">Metalloprotease</keyword>
<evidence type="ECO:0000256" key="4">
    <source>
        <dbReference type="ARBA" id="ARBA00022801"/>
    </source>
</evidence>
<dbReference type="InterPro" id="IPR000755">
    <property type="entry name" value="A_A_dipeptidase"/>
</dbReference>
<keyword evidence="3 9" id="KW-0479">Metal-binding</keyword>
<dbReference type="EC" id="3.4.13.22" evidence="9"/>
<gene>
    <name evidence="10" type="ORF">ACFQDI_17525</name>
</gene>
<comment type="catalytic activity">
    <reaction evidence="1 9">
        <text>D-alanyl-D-alanine + H2O = 2 D-alanine</text>
        <dbReference type="Rhea" id="RHEA:20661"/>
        <dbReference type="ChEBI" id="CHEBI:15377"/>
        <dbReference type="ChEBI" id="CHEBI:57416"/>
        <dbReference type="ChEBI" id="CHEBI:57822"/>
        <dbReference type="EC" id="3.4.13.22"/>
    </reaction>
</comment>
<dbReference type="CDD" id="cd14840">
    <property type="entry name" value="D-Ala-D-Ala_dipeptidase_Aad"/>
    <property type="match status" value="1"/>
</dbReference>
<keyword evidence="4 9" id="KW-0378">Hydrolase</keyword>
<dbReference type="RefSeq" id="WP_377169139.1">
    <property type="nucleotide sequence ID" value="NZ_JBHSMQ010000006.1"/>
</dbReference>
<dbReference type="SUPFAM" id="SSF75005">
    <property type="entry name" value="Arabinanase/levansucrase/invertase"/>
    <property type="match status" value="1"/>
</dbReference>
<evidence type="ECO:0000256" key="6">
    <source>
        <dbReference type="ARBA" id="ARBA00022997"/>
    </source>
</evidence>
<dbReference type="InterPro" id="IPR009045">
    <property type="entry name" value="Zn_M74/Hedgehog-like"/>
</dbReference>
<feature type="binding site" evidence="9">
    <location>
        <position position="178"/>
    </location>
    <ligand>
        <name>Zn(2+)</name>
        <dbReference type="ChEBI" id="CHEBI:29105"/>
        <note>catalytic</note>
    </ligand>
</feature>
<evidence type="ECO:0000256" key="3">
    <source>
        <dbReference type="ARBA" id="ARBA00022723"/>
    </source>
</evidence>
<dbReference type="SUPFAM" id="SSF55166">
    <property type="entry name" value="Hedgehog/DD-peptidase"/>
    <property type="match status" value="1"/>
</dbReference>
<feature type="site" description="Transition state stabilizer" evidence="9">
    <location>
        <position position="84"/>
    </location>
</feature>
<comment type="similarity">
    <text evidence="9">Belongs to the peptidase M15D family.</text>
</comment>